<keyword evidence="1" id="KW-0805">Transcription regulation</keyword>
<keyword evidence="3" id="KW-0804">Transcription</keyword>
<dbReference type="STRING" id="1216006.VA7868_02958"/>
<dbReference type="InterPro" id="IPR001387">
    <property type="entry name" value="Cro/C1-type_HTH"/>
</dbReference>
<proteinExistence type="predicted"/>
<organism evidence="5 6">
    <name type="scientific">Vibrio aerogenes CECT 7868</name>
    <dbReference type="NCBI Taxonomy" id="1216006"/>
    <lineage>
        <taxon>Bacteria</taxon>
        <taxon>Pseudomonadati</taxon>
        <taxon>Pseudomonadota</taxon>
        <taxon>Gammaproteobacteria</taxon>
        <taxon>Vibrionales</taxon>
        <taxon>Vibrionaceae</taxon>
        <taxon>Vibrio</taxon>
    </lineage>
</organism>
<dbReference type="SMART" id="SM00530">
    <property type="entry name" value="HTH_XRE"/>
    <property type="match status" value="1"/>
</dbReference>
<dbReference type="PANTHER" id="PTHR40661">
    <property type="match status" value="1"/>
</dbReference>
<dbReference type="RefSeq" id="WP_073604584.1">
    <property type="nucleotide sequence ID" value="NZ_FQXZ01000033.1"/>
</dbReference>
<evidence type="ECO:0000256" key="3">
    <source>
        <dbReference type="ARBA" id="ARBA00023163"/>
    </source>
</evidence>
<dbReference type="PANTHER" id="PTHR40661:SF3">
    <property type="entry name" value="FELS-1 PROPHAGE TRANSCRIPTIONAL REGULATOR"/>
    <property type="match status" value="1"/>
</dbReference>
<keyword evidence="2" id="KW-0238">DNA-binding</keyword>
<evidence type="ECO:0000259" key="4">
    <source>
        <dbReference type="PROSITE" id="PS50943"/>
    </source>
</evidence>
<dbReference type="SUPFAM" id="SSF47413">
    <property type="entry name" value="lambda repressor-like DNA-binding domains"/>
    <property type="match status" value="2"/>
</dbReference>
<dbReference type="Proteomes" id="UP000184608">
    <property type="component" value="Unassembled WGS sequence"/>
</dbReference>
<dbReference type="Gene3D" id="1.10.260.40">
    <property type="entry name" value="lambda repressor-like DNA-binding domains"/>
    <property type="match status" value="1"/>
</dbReference>
<dbReference type="InterPro" id="IPR010982">
    <property type="entry name" value="Lambda_DNA-bd_dom_sf"/>
</dbReference>
<dbReference type="GO" id="GO:0003677">
    <property type="term" value="F:DNA binding"/>
    <property type="evidence" value="ECO:0007669"/>
    <property type="project" value="UniProtKB-KW"/>
</dbReference>
<sequence>MDTNQEITPLLLTYREQIDQFKDRLKAVMGNESVRSFSKRCGISESVIRKYLKGSYPVMDKLPKIAVATGMSMGWLISGCESDCIAETSGAGQLLPQRLRALMGNRDLKTTASDWDISVSTLQACLDGAVPSLYIASRIAAAERISLQWLATDNDDTNPLSAAVTTEQTAQAVNTTVLSRAITKVDCLCQQHHFTLEQEKKAQVIALVYQMLLNPEKIDESVYFEIIKLAS</sequence>
<dbReference type="AlphaFoldDB" id="A0A1M5ZN47"/>
<name>A0A1M5ZN47_9VIBR</name>
<accession>A0A1M5ZN47</accession>
<gene>
    <name evidence="5" type="ORF">VA7868_02958</name>
</gene>
<feature type="domain" description="HTH cro/C1-type" evidence="4">
    <location>
        <begin position="37"/>
        <end position="76"/>
    </location>
</feature>
<reference evidence="5 6" key="1">
    <citation type="submission" date="2016-11" db="EMBL/GenBank/DDBJ databases">
        <authorList>
            <person name="Jaros S."/>
            <person name="Januszkiewicz K."/>
            <person name="Wedrychowicz H."/>
        </authorList>
    </citation>
    <scope>NUCLEOTIDE SEQUENCE [LARGE SCALE GENOMIC DNA]</scope>
    <source>
        <strain evidence="5 6">CECT 7868</strain>
    </source>
</reference>
<evidence type="ECO:0000256" key="1">
    <source>
        <dbReference type="ARBA" id="ARBA00023015"/>
    </source>
</evidence>
<evidence type="ECO:0000256" key="2">
    <source>
        <dbReference type="ARBA" id="ARBA00023125"/>
    </source>
</evidence>
<dbReference type="PROSITE" id="PS50943">
    <property type="entry name" value="HTH_CROC1"/>
    <property type="match status" value="1"/>
</dbReference>
<protein>
    <submittedName>
        <fullName evidence="5">Bacteriophage CI repressor helix-turn-helix domain protein</fullName>
    </submittedName>
</protein>
<dbReference type="OrthoDB" id="5959816at2"/>
<dbReference type="EMBL" id="FQXZ01000033">
    <property type="protein sequence ID" value="SHI25624.1"/>
    <property type="molecule type" value="Genomic_DNA"/>
</dbReference>
<keyword evidence="6" id="KW-1185">Reference proteome</keyword>
<evidence type="ECO:0000313" key="6">
    <source>
        <dbReference type="Proteomes" id="UP000184608"/>
    </source>
</evidence>
<evidence type="ECO:0000313" key="5">
    <source>
        <dbReference type="EMBL" id="SHI25624.1"/>
    </source>
</evidence>